<evidence type="ECO:0000256" key="1">
    <source>
        <dbReference type="SAM" id="Phobius"/>
    </source>
</evidence>
<accession>A0A835FFP1</accession>
<proteinExistence type="predicted"/>
<dbReference type="Proteomes" id="UP000636709">
    <property type="component" value="Unassembled WGS sequence"/>
</dbReference>
<reference evidence="2" key="1">
    <citation type="submission" date="2020-07" db="EMBL/GenBank/DDBJ databases">
        <title>Genome sequence and genetic diversity analysis of an under-domesticated orphan crop, white fonio (Digitaria exilis).</title>
        <authorList>
            <person name="Bennetzen J.L."/>
            <person name="Chen S."/>
            <person name="Ma X."/>
            <person name="Wang X."/>
            <person name="Yssel A.E.J."/>
            <person name="Chaluvadi S.R."/>
            <person name="Johnson M."/>
            <person name="Gangashetty P."/>
            <person name="Hamidou F."/>
            <person name="Sanogo M.D."/>
            <person name="Zwaenepoel A."/>
            <person name="Wallace J."/>
            <person name="Van De Peer Y."/>
            <person name="Van Deynze A."/>
        </authorList>
    </citation>
    <scope>NUCLEOTIDE SEQUENCE</scope>
    <source>
        <tissue evidence="2">Leaves</tissue>
    </source>
</reference>
<evidence type="ECO:0000313" key="3">
    <source>
        <dbReference type="Proteomes" id="UP000636709"/>
    </source>
</evidence>
<feature type="transmembrane region" description="Helical" evidence="1">
    <location>
        <begin position="6"/>
        <end position="23"/>
    </location>
</feature>
<name>A0A835FFP1_9POAL</name>
<keyword evidence="1" id="KW-0472">Membrane</keyword>
<keyword evidence="1" id="KW-0812">Transmembrane</keyword>
<comment type="caution">
    <text evidence="2">The sequence shown here is derived from an EMBL/GenBank/DDBJ whole genome shotgun (WGS) entry which is preliminary data.</text>
</comment>
<evidence type="ECO:0000313" key="2">
    <source>
        <dbReference type="EMBL" id="KAF8754023.1"/>
    </source>
</evidence>
<keyword evidence="1" id="KW-1133">Transmembrane helix</keyword>
<dbReference type="EMBL" id="JACEFO010000874">
    <property type="protein sequence ID" value="KAF8754023.1"/>
    <property type="molecule type" value="Genomic_DNA"/>
</dbReference>
<keyword evidence="3" id="KW-1185">Reference proteome</keyword>
<sequence>MRIYSIIFLAMLIYIWFGGRHPFRRRWL</sequence>
<organism evidence="2 3">
    <name type="scientific">Digitaria exilis</name>
    <dbReference type="NCBI Taxonomy" id="1010633"/>
    <lineage>
        <taxon>Eukaryota</taxon>
        <taxon>Viridiplantae</taxon>
        <taxon>Streptophyta</taxon>
        <taxon>Embryophyta</taxon>
        <taxon>Tracheophyta</taxon>
        <taxon>Spermatophyta</taxon>
        <taxon>Magnoliopsida</taxon>
        <taxon>Liliopsida</taxon>
        <taxon>Poales</taxon>
        <taxon>Poaceae</taxon>
        <taxon>PACMAD clade</taxon>
        <taxon>Panicoideae</taxon>
        <taxon>Panicodae</taxon>
        <taxon>Paniceae</taxon>
        <taxon>Anthephorinae</taxon>
        <taxon>Digitaria</taxon>
    </lineage>
</organism>
<dbReference type="AlphaFoldDB" id="A0A835FFP1"/>
<gene>
    <name evidence="2" type="ORF">HU200_011519</name>
</gene>
<protein>
    <submittedName>
        <fullName evidence="2">Uncharacterized protein</fullName>
    </submittedName>
</protein>